<keyword evidence="1" id="KW-0805">Transcription regulation</keyword>
<protein>
    <submittedName>
        <fullName evidence="7">TetR family transcriptional regulator</fullName>
    </submittedName>
</protein>
<dbReference type="SUPFAM" id="SSF46689">
    <property type="entry name" value="Homeodomain-like"/>
    <property type="match status" value="1"/>
</dbReference>
<evidence type="ECO:0000313" key="8">
    <source>
        <dbReference type="Proteomes" id="UP000295030"/>
    </source>
</evidence>
<feature type="compositionally biased region" description="Basic and acidic residues" evidence="5">
    <location>
        <begin position="8"/>
        <end position="24"/>
    </location>
</feature>
<dbReference type="InterPro" id="IPR001647">
    <property type="entry name" value="HTH_TetR"/>
</dbReference>
<gene>
    <name evidence="7" type="ORF">EV667_0273</name>
</gene>
<dbReference type="Proteomes" id="UP000295030">
    <property type="component" value="Unassembled WGS sequence"/>
</dbReference>
<evidence type="ECO:0000256" key="5">
    <source>
        <dbReference type="SAM" id="MobiDB-lite"/>
    </source>
</evidence>
<dbReference type="OrthoDB" id="9816431at2"/>
<organism evidence="7 8">
    <name type="scientific">Ancylobacter aquaticus</name>
    <dbReference type="NCBI Taxonomy" id="100"/>
    <lineage>
        <taxon>Bacteria</taxon>
        <taxon>Pseudomonadati</taxon>
        <taxon>Pseudomonadota</taxon>
        <taxon>Alphaproteobacteria</taxon>
        <taxon>Hyphomicrobiales</taxon>
        <taxon>Xanthobacteraceae</taxon>
        <taxon>Ancylobacter</taxon>
    </lineage>
</organism>
<dbReference type="SUPFAM" id="SSF48498">
    <property type="entry name" value="Tetracyclin repressor-like, C-terminal domain"/>
    <property type="match status" value="1"/>
</dbReference>
<comment type="caution">
    <text evidence="7">The sequence shown here is derived from an EMBL/GenBank/DDBJ whole genome shotgun (WGS) entry which is preliminary data.</text>
</comment>
<feature type="region of interest" description="Disordered" evidence="5">
    <location>
        <begin position="1"/>
        <end position="42"/>
    </location>
</feature>
<dbReference type="PROSITE" id="PS50977">
    <property type="entry name" value="HTH_TETR_2"/>
    <property type="match status" value="1"/>
</dbReference>
<dbReference type="GO" id="GO:0000976">
    <property type="term" value="F:transcription cis-regulatory region binding"/>
    <property type="evidence" value="ECO:0007669"/>
    <property type="project" value="TreeGrafter"/>
</dbReference>
<dbReference type="InterPro" id="IPR009057">
    <property type="entry name" value="Homeodomain-like_sf"/>
</dbReference>
<dbReference type="Pfam" id="PF00440">
    <property type="entry name" value="TetR_N"/>
    <property type="match status" value="1"/>
</dbReference>
<dbReference type="InterPro" id="IPR050109">
    <property type="entry name" value="HTH-type_TetR-like_transc_reg"/>
</dbReference>
<dbReference type="PRINTS" id="PR00455">
    <property type="entry name" value="HTHTETR"/>
</dbReference>
<feature type="compositionally biased region" description="Low complexity" evidence="5">
    <location>
        <begin position="27"/>
        <end position="38"/>
    </location>
</feature>
<dbReference type="PROSITE" id="PS01081">
    <property type="entry name" value="HTH_TETR_1"/>
    <property type="match status" value="1"/>
</dbReference>
<reference evidence="7 8" key="1">
    <citation type="submission" date="2019-03" db="EMBL/GenBank/DDBJ databases">
        <title>Genomic Encyclopedia of Type Strains, Phase IV (KMG-IV): sequencing the most valuable type-strain genomes for metagenomic binning, comparative biology and taxonomic classification.</title>
        <authorList>
            <person name="Goeker M."/>
        </authorList>
    </citation>
    <scope>NUCLEOTIDE SEQUENCE [LARGE SCALE GENOMIC DNA]</scope>
    <source>
        <strain evidence="7 8">DSM 101</strain>
    </source>
</reference>
<dbReference type="EMBL" id="SMFY01000001">
    <property type="protein sequence ID" value="TCK30185.1"/>
    <property type="molecule type" value="Genomic_DNA"/>
</dbReference>
<sequence>MASLPDFAHQRIERRPAGEQHAESEPGESAPSASGSPPTKQGQILRGAREVFLASGFDGASMGEIARAAGVSKGTLYVYFDSKENLFTALVTDECKRTAEACFDLDPDGPTVETLRGLACRYIHAMLEPGHIRTVRMVIGVGEKLPDIGRAYMQAGQEAGVARLSGWLRAKIAQGEFVIEDVEMAAWQFMLGCQGKLIMPMLFGDNTRPDAATIRNVVDQTVGSFLGAFGTSRAAIGAHYGTELAGAPFPPPASAG</sequence>
<dbReference type="Gene3D" id="1.10.10.60">
    <property type="entry name" value="Homeodomain-like"/>
    <property type="match status" value="1"/>
</dbReference>
<dbReference type="InterPro" id="IPR023772">
    <property type="entry name" value="DNA-bd_HTH_TetR-type_CS"/>
</dbReference>
<dbReference type="RefSeq" id="WP_131833544.1">
    <property type="nucleotide sequence ID" value="NZ_SMFY01000001.1"/>
</dbReference>
<dbReference type="InterPro" id="IPR039536">
    <property type="entry name" value="TetR_C_Proteobacteria"/>
</dbReference>
<feature type="DNA-binding region" description="H-T-H motif" evidence="4">
    <location>
        <begin position="61"/>
        <end position="80"/>
    </location>
</feature>
<evidence type="ECO:0000256" key="3">
    <source>
        <dbReference type="ARBA" id="ARBA00023163"/>
    </source>
</evidence>
<proteinExistence type="predicted"/>
<keyword evidence="2 4" id="KW-0238">DNA-binding</keyword>
<feature type="domain" description="HTH tetR-type" evidence="6">
    <location>
        <begin position="38"/>
        <end position="98"/>
    </location>
</feature>
<name>A0A4R1I8N4_ANCAQ</name>
<evidence type="ECO:0000256" key="2">
    <source>
        <dbReference type="ARBA" id="ARBA00023125"/>
    </source>
</evidence>
<dbReference type="PANTHER" id="PTHR30055">
    <property type="entry name" value="HTH-TYPE TRANSCRIPTIONAL REGULATOR RUTR"/>
    <property type="match status" value="1"/>
</dbReference>
<keyword evidence="8" id="KW-1185">Reference proteome</keyword>
<evidence type="ECO:0000259" key="6">
    <source>
        <dbReference type="PROSITE" id="PS50977"/>
    </source>
</evidence>
<dbReference type="AlphaFoldDB" id="A0A4R1I8N4"/>
<keyword evidence="3" id="KW-0804">Transcription</keyword>
<dbReference type="Pfam" id="PF14246">
    <property type="entry name" value="TetR_C_7"/>
    <property type="match status" value="1"/>
</dbReference>
<dbReference type="FunFam" id="1.10.10.60:FF:000141">
    <property type="entry name" value="TetR family transcriptional regulator"/>
    <property type="match status" value="1"/>
</dbReference>
<dbReference type="PANTHER" id="PTHR30055:SF146">
    <property type="entry name" value="HTH-TYPE TRANSCRIPTIONAL DUAL REGULATOR CECR"/>
    <property type="match status" value="1"/>
</dbReference>
<evidence type="ECO:0000256" key="1">
    <source>
        <dbReference type="ARBA" id="ARBA00023015"/>
    </source>
</evidence>
<evidence type="ECO:0000256" key="4">
    <source>
        <dbReference type="PROSITE-ProRule" id="PRU00335"/>
    </source>
</evidence>
<dbReference type="Gene3D" id="1.10.357.10">
    <property type="entry name" value="Tetracycline Repressor, domain 2"/>
    <property type="match status" value="1"/>
</dbReference>
<accession>A0A4R1I8N4</accession>
<dbReference type="GO" id="GO:0003700">
    <property type="term" value="F:DNA-binding transcription factor activity"/>
    <property type="evidence" value="ECO:0007669"/>
    <property type="project" value="TreeGrafter"/>
</dbReference>
<dbReference type="InterPro" id="IPR036271">
    <property type="entry name" value="Tet_transcr_reg_TetR-rel_C_sf"/>
</dbReference>
<evidence type="ECO:0000313" key="7">
    <source>
        <dbReference type="EMBL" id="TCK30185.1"/>
    </source>
</evidence>